<protein>
    <submittedName>
        <fullName evidence="7">Amino acid ABC transporter substrate-binding protein</fullName>
    </submittedName>
</protein>
<dbReference type="GO" id="GO:0030313">
    <property type="term" value="C:cell envelope"/>
    <property type="evidence" value="ECO:0007669"/>
    <property type="project" value="UniProtKB-SubCell"/>
</dbReference>
<evidence type="ECO:0000259" key="6">
    <source>
        <dbReference type="SMART" id="SM00062"/>
    </source>
</evidence>
<sequence length="259" mass="27754">MKKLQSLFALAALPLALMSSLQAQTQSSLAAIQSAGVIKIGTEGAYPPFTFHDKSGKLVGFDVEIGELIAHSLGVKPEFVEGKWDGLIAGVDAKRYDLVLNQVSITPERLKKYDFSDPYITSKSVVLVHSDNDSIKSFADLKGKTSSQSLTSNFAQLAKNSGAEVVATEGFNQSLELVLTGRVDATINDSLSYLDFKKHKPDARLKIAATGEKGEQSGALLAKGQPELLAAINQALRGAKQDGAYQKVSQKYFGTDVSQ</sequence>
<dbReference type="AlphaFoldDB" id="A0A2M8H5U5"/>
<name>A0A2M8H5U5_9GAMM</name>
<organism evidence="7 8">
    <name type="scientific">Aeromonas lusitana</name>
    <dbReference type="NCBI Taxonomy" id="931529"/>
    <lineage>
        <taxon>Bacteria</taxon>
        <taxon>Pseudomonadati</taxon>
        <taxon>Pseudomonadota</taxon>
        <taxon>Gammaproteobacteria</taxon>
        <taxon>Aeromonadales</taxon>
        <taxon>Aeromonadaceae</taxon>
        <taxon>Aeromonas</taxon>
    </lineage>
</organism>
<dbReference type="Pfam" id="PF00497">
    <property type="entry name" value="SBP_bac_3"/>
    <property type="match status" value="1"/>
</dbReference>
<dbReference type="EMBL" id="PGCP01000034">
    <property type="protein sequence ID" value="PJC91925.1"/>
    <property type="molecule type" value="Genomic_DNA"/>
</dbReference>
<evidence type="ECO:0000256" key="3">
    <source>
        <dbReference type="ARBA" id="ARBA00022729"/>
    </source>
</evidence>
<evidence type="ECO:0000256" key="5">
    <source>
        <dbReference type="SAM" id="SignalP"/>
    </source>
</evidence>
<evidence type="ECO:0000256" key="4">
    <source>
        <dbReference type="RuleBase" id="RU003744"/>
    </source>
</evidence>
<dbReference type="CDD" id="cd13711">
    <property type="entry name" value="PBP2_Ngo0372_TcyA"/>
    <property type="match status" value="1"/>
</dbReference>
<dbReference type="Proteomes" id="UP000232060">
    <property type="component" value="Unassembled WGS sequence"/>
</dbReference>
<dbReference type="PANTHER" id="PTHR35936">
    <property type="entry name" value="MEMBRANE-BOUND LYTIC MUREIN TRANSGLYCOSYLASE F"/>
    <property type="match status" value="1"/>
</dbReference>
<feature type="chain" id="PRO_5014727969" evidence="5">
    <location>
        <begin position="24"/>
        <end position="259"/>
    </location>
</feature>
<accession>A0A2M8H5U5</accession>
<comment type="similarity">
    <text evidence="2 4">Belongs to the bacterial solute-binding protein 3 family.</text>
</comment>
<evidence type="ECO:0000313" key="7">
    <source>
        <dbReference type="EMBL" id="PJC91925.1"/>
    </source>
</evidence>
<dbReference type="InterPro" id="IPR018313">
    <property type="entry name" value="SBP_3_CS"/>
</dbReference>
<dbReference type="InterPro" id="IPR001638">
    <property type="entry name" value="Solute-binding_3/MltF_N"/>
</dbReference>
<evidence type="ECO:0000313" key="8">
    <source>
        <dbReference type="Proteomes" id="UP000232060"/>
    </source>
</evidence>
<dbReference type="SUPFAM" id="SSF53850">
    <property type="entry name" value="Periplasmic binding protein-like II"/>
    <property type="match status" value="1"/>
</dbReference>
<dbReference type="PROSITE" id="PS01039">
    <property type="entry name" value="SBP_BACTERIAL_3"/>
    <property type="match status" value="1"/>
</dbReference>
<comment type="subcellular location">
    <subcellularLocation>
        <location evidence="1">Cell envelope</location>
    </subcellularLocation>
</comment>
<keyword evidence="3 5" id="KW-0732">Signal</keyword>
<gene>
    <name evidence="7" type="ORF">CUC44_17160</name>
</gene>
<dbReference type="RefSeq" id="WP_100861089.1">
    <property type="nucleotide sequence ID" value="NZ_PGCP01000034.1"/>
</dbReference>
<reference evidence="7 8" key="1">
    <citation type="submission" date="2017-11" db="EMBL/GenBank/DDBJ databases">
        <title>Draft genome sequence of environmental isolate Aeromonas lusitania sp. nov. MDC 2473.</title>
        <authorList>
            <person name="Colston S.M."/>
            <person name="Navarro A."/>
            <person name="Martinez-Murcia A.J."/>
            <person name="Graf J."/>
        </authorList>
    </citation>
    <scope>NUCLEOTIDE SEQUENCE [LARGE SCALE GENOMIC DNA]</scope>
    <source>
        <strain evidence="7 8">MDC 2473</strain>
    </source>
</reference>
<dbReference type="Gene3D" id="3.40.190.10">
    <property type="entry name" value="Periplasmic binding protein-like II"/>
    <property type="match status" value="2"/>
</dbReference>
<proteinExistence type="inferred from homology"/>
<dbReference type="OrthoDB" id="368476at2"/>
<evidence type="ECO:0000256" key="1">
    <source>
        <dbReference type="ARBA" id="ARBA00004196"/>
    </source>
</evidence>
<keyword evidence="8" id="KW-1185">Reference proteome</keyword>
<dbReference type="SMART" id="SM00062">
    <property type="entry name" value="PBPb"/>
    <property type="match status" value="1"/>
</dbReference>
<evidence type="ECO:0000256" key="2">
    <source>
        <dbReference type="ARBA" id="ARBA00010333"/>
    </source>
</evidence>
<feature type="domain" description="Solute-binding protein family 3/N-terminal" evidence="6">
    <location>
        <begin position="37"/>
        <end position="256"/>
    </location>
</feature>
<dbReference type="PANTHER" id="PTHR35936:SF34">
    <property type="entry name" value="ABC TRANSPORTER EXTRACELLULAR-BINDING PROTEIN YCKB-RELATED"/>
    <property type="match status" value="1"/>
</dbReference>
<comment type="caution">
    <text evidence="7">The sequence shown here is derived from an EMBL/GenBank/DDBJ whole genome shotgun (WGS) entry which is preliminary data.</text>
</comment>
<feature type="signal peptide" evidence="5">
    <location>
        <begin position="1"/>
        <end position="23"/>
    </location>
</feature>